<feature type="compositionally biased region" description="Low complexity" evidence="1">
    <location>
        <begin position="155"/>
        <end position="164"/>
    </location>
</feature>
<protein>
    <submittedName>
        <fullName evidence="2">Uncharacterized protein</fullName>
    </submittedName>
</protein>
<proteinExistence type="predicted"/>
<sequence>MIKNILAFIGALALIAAVVALAVVKPWKNANVVETDGNAAPAVKFDALRADGVVVERVHIDAGKKPRAVLYVSFAEYFNAPVLLRAFDRSGNEVGRSKRVLSGDREDAGYADFEFDARVPMKAVTFLTLTKSKADAVPALLVPAEDVLPAELVPAADAAAPAPQQEEEAPLPPPALDESPVVPAA</sequence>
<comment type="caution">
    <text evidence="2">The sequence shown here is derived from an EMBL/GenBank/DDBJ whole genome shotgun (WGS) entry which is preliminary data.</text>
</comment>
<gene>
    <name evidence="2" type="ORF">IAC75_02045</name>
</gene>
<evidence type="ECO:0000313" key="2">
    <source>
        <dbReference type="EMBL" id="HIV03913.1"/>
    </source>
</evidence>
<accession>A0A9D1NIU5</accession>
<reference evidence="2" key="1">
    <citation type="submission" date="2020-10" db="EMBL/GenBank/DDBJ databases">
        <authorList>
            <person name="Gilroy R."/>
        </authorList>
    </citation>
    <scope>NUCLEOTIDE SEQUENCE</scope>
    <source>
        <strain evidence="2">10669</strain>
    </source>
</reference>
<evidence type="ECO:0000256" key="1">
    <source>
        <dbReference type="SAM" id="MobiDB-lite"/>
    </source>
</evidence>
<dbReference type="AlphaFoldDB" id="A0A9D1NIU5"/>
<evidence type="ECO:0000313" key="3">
    <source>
        <dbReference type="Proteomes" id="UP000886812"/>
    </source>
</evidence>
<organism evidence="2 3">
    <name type="scientific">Candidatus Spyradosoma merdigallinarum</name>
    <dbReference type="NCBI Taxonomy" id="2840950"/>
    <lineage>
        <taxon>Bacteria</taxon>
        <taxon>Pseudomonadati</taxon>
        <taxon>Verrucomicrobiota</taxon>
        <taxon>Opitutia</taxon>
        <taxon>Opitutia incertae sedis</taxon>
        <taxon>Candidatus Spyradosoma</taxon>
    </lineage>
</organism>
<feature type="region of interest" description="Disordered" evidence="1">
    <location>
        <begin position="155"/>
        <end position="185"/>
    </location>
</feature>
<reference evidence="2" key="2">
    <citation type="journal article" date="2021" name="PeerJ">
        <title>Extensive microbial diversity within the chicken gut microbiome revealed by metagenomics and culture.</title>
        <authorList>
            <person name="Gilroy R."/>
            <person name="Ravi A."/>
            <person name="Getino M."/>
            <person name="Pursley I."/>
            <person name="Horton D.L."/>
            <person name="Alikhan N.F."/>
            <person name="Baker D."/>
            <person name="Gharbi K."/>
            <person name="Hall N."/>
            <person name="Watson M."/>
            <person name="Adriaenssens E.M."/>
            <person name="Foster-Nyarko E."/>
            <person name="Jarju S."/>
            <person name="Secka A."/>
            <person name="Antonio M."/>
            <person name="Oren A."/>
            <person name="Chaudhuri R.R."/>
            <person name="La Ragione R."/>
            <person name="Hildebrand F."/>
            <person name="Pallen M.J."/>
        </authorList>
    </citation>
    <scope>NUCLEOTIDE SEQUENCE</scope>
    <source>
        <strain evidence="2">10669</strain>
    </source>
</reference>
<dbReference type="EMBL" id="DVOG01000054">
    <property type="protein sequence ID" value="HIV03913.1"/>
    <property type="molecule type" value="Genomic_DNA"/>
</dbReference>
<dbReference type="Proteomes" id="UP000886812">
    <property type="component" value="Unassembled WGS sequence"/>
</dbReference>
<name>A0A9D1NIU5_9BACT</name>